<proteinExistence type="inferred from homology"/>
<comment type="subcellular location">
    <subcellularLocation>
        <location evidence="1">Membrane</location>
    </subcellularLocation>
</comment>
<dbReference type="InterPro" id="IPR001460">
    <property type="entry name" value="PCN-bd_Tpept"/>
</dbReference>
<gene>
    <name evidence="6" type="primary">spoVD</name>
    <name evidence="6" type="ORF">NO2_1058</name>
</gene>
<accession>A0A388TH96</accession>
<dbReference type="PANTHER" id="PTHR30627:SF1">
    <property type="entry name" value="PEPTIDOGLYCAN D,D-TRANSPEPTIDASE FTSI"/>
    <property type="match status" value="1"/>
</dbReference>
<dbReference type="Pfam" id="PF03717">
    <property type="entry name" value="PBP_dimer"/>
    <property type="match status" value="1"/>
</dbReference>
<dbReference type="EMBL" id="BGZO01000031">
    <property type="protein sequence ID" value="GBR76525.1"/>
    <property type="molecule type" value="Genomic_DNA"/>
</dbReference>
<evidence type="ECO:0000256" key="1">
    <source>
        <dbReference type="ARBA" id="ARBA00004370"/>
    </source>
</evidence>
<dbReference type="Gene3D" id="3.30.450.330">
    <property type="match status" value="1"/>
</dbReference>
<dbReference type="GO" id="GO:0008658">
    <property type="term" value="F:penicillin binding"/>
    <property type="evidence" value="ECO:0007669"/>
    <property type="project" value="InterPro"/>
</dbReference>
<evidence type="ECO:0000256" key="2">
    <source>
        <dbReference type="ARBA" id="ARBA00007171"/>
    </source>
</evidence>
<dbReference type="SUPFAM" id="SSF56601">
    <property type="entry name" value="beta-lactamase/transpeptidase-like"/>
    <property type="match status" value="1"/>
</dbReference>
<dbReference type="AlphaFoldDB" id="A0A388TH96"/>
<dbReference type="GO" id="GO:0005886">
    <property type="term" value="C:plasma membrane"/>
    <property type="evidence" value="ECO:0007669"/>
    <property type="project" value="TreeGrafter"/>
</dbReference>
<dbReference type="SUPFAM" id="SSF56519">
    <property type="entry name" value="Penicillin binding protein dimerisation domain"/>
    <property type="match status" value="1"/>
</dbReference>
<name>A0A388TH96_9BACT</name>
<evidence type="ECO:0000259" key="5">
    <source>
        <dbReference type="Pfam" id="PF03717"/>
    </source>
</evidence>
<dbReference type="Gene3D" id="3.40.710.10">
    <property type="entry name" value="DD-peptidase/beta-lactamase superfamily"/>
    <property type="match status" value="1"/>
</dbReference>
<feature type="domain" description="Penicillin-binding protein dimerisation" evidence="5">
    <location>
        <begin position="50"/>
        <end position="193"/>
    </location>
</feature>
<dbReference type="InterPro" id="IPR050515">
    <property type="entry name" value="Beta-lactam/transpept"/>
</dbReference>
<organism evidence="6 7">
    <name type="scientific">Candidatus Termititenax persephonae</name>
    <dbReference type="NCBI Taxonomy" id="2218525"/>
    <lineage>
        <taxon>Bacteria</taxon>
        <taxon>Bacillati</taxon>
        <taxon>Candidatus Margulisiibacteriota</taxon>
        <taxon>Candidatus Termititenacia</taxon>
        <taxon>Candidatus Termititenacales</taxon>
        <taxon>Candidatus Termititenacaceae</taxon>
        <taxon>Candidatus Termititenax</taxon>
    </lineage>
</organism>
<dbReference type="Proteomes" id="UP000275925">
    <property type="component" value="Unassembled WGS sequence"/>
</dbReference>
<sequence length="564" mass="62904">MIFYRTRWLSLGFGLFFLAALGRLFYLQVVSHQTYLALERKQIRKPIELTAKRGNITDRNGILLATTTEAKTVYVNHQEVRDFERTAEQLAAVLNMPPKIVYQKIDEPRYFGLLQRRISDAEAQKLQELKIPGVHLIDDQKRLYLRGNLAANTIGFVNVENQGAAGLELTLEKYLQGIAGRLIIESDPFGQEIHAGERILQEPRDGDNVQLTIDEFLQYTARKHLAAALQKNQADRGCVLILDTASGEILALVSLPDFDPNRYGHYPPENMRNNAVQLNYEPGSVFKVITVAAALELGLVSTNTTFINGNTYEHAGHIIRESHPLKDPERPRTVKDIISESLNISSAQLALRIGKTRFANYLQKFRFGRRLNIFLPGEEIGLLKPLEQIGRHEEAVYGFGQAFAVTPLQMLAAFNVIANDGIYVKPRLVQRITDHQGKIIQDFRPQPEKQKVLSSHAAREIRLMLQECVQKGTGTLAAIPGYSIGGKTGTSQKARPGGGGYLPQDYISSFAGIVPGNRPRLTILVLIDNPRGDLRRTGGGDVAAPVFQEIAKEAVRYLAIPEDI</sequence>
<keyword evidence="7" id="KW-1185">Reference proteome</keyword>
<evidence type="ECO:0000313" key="6">
    <source>
        <dbReference type="EMBL" id="GBR76525.1"/>
    </source>
</evidence>
<keyword evidence="3" id="KW-0472">Membrane</keyword>
<dbReference type="GO" id="GO:0071555">
    <property type="term" value="P:cell wall organization"/>
    <property type="evidence" value="ECO:0007669"/>
    <property type="project" value="TreeGrafter"/>
</dbReference>
<feature type="domain" description="Penicillin-binding protein transpeptidase" evidence="4">
    <location>
        <begin position="237"/>
        <end position="551"/>
    </location>
</feature>
<protein>
    <submittedName>
        <fullName evidence="6">Stage V sporulation protein D</fullName>
    </submittedName>
</protein>
<dbReference type="InterPro" id="IPR036138">
    <property type="entry name" value="PBP_dimer_sf"/>
</dbReference>
<comment type="similarity">
    <text evidence="2">Belongs to the transpeptidase family.</text>
</comment>
<reference evidence="6 7" key="1">
    <citation type="journal article" date="2019" name="ISME J.">
        <title>Genome analyses of uncultured TG2/ZB3 bacteria in 'Margulisbacteria' specifically attached to ectosymbiotic spirochetes of protists in the termite gut.</title>
        <authorList>
            <person name="Utami Y.D."/>
            <person name="Kuwahara H."/>
            <person name="Igai K."/>
            <person name="Murakami T."/>
            <person name="Sugaya K."/>
            <person name="Morikawa T."/>
            <person name="Nagura Y."/>
            <person name="Yuki M."/>
            <person name="Deevong P."/>
            <person name="Inoue T."/>
            <person name="Kihara K."/>
            <person name="Lo N."/>
            <person name="Yamada A."/>
            <person name="Ohkuma M."/>
            <person name="Hongoh Y."/>
        </authorList>
    </citation>
    <scope>NUCLEOTIDE SEQUENCE [LARGE SCALE GENOMIC DNA]</scope>
    <source>
        <strain evidence="6">NkOx7-02</strain>
    </source>
</reference>
<evidence type="ECO:0000259" key="4">
    <source>
        <dbReference type="Pfam" id="PF00905"/>
    </source>
</evidence>
<dbReference type="Gene3D" id="3.90.1310.10">
    <property type="entry name" value="Penicillin-binding protein 2a (Domain 2)"/>
    <property type="match status" value="1"/>
</dbReference>
<dbReference type="PANTHER" id="PTHR30627">
    <property type="entry name" value="PEPTIDOGLYCAN D,D-TRANSPEPTIDASE"/>
    <property type="match status" value="1"/>
</dbReference>
<dbReference type="Pfam" id="PF00905">
    <property type="entry name" value="Transpeptidase"/>
    <property type="match status" value="1"/>
</dbReference>
<dbReference type="InterPro" id="IPR005311">
    <property type="entry name" value="PBP_dimer"/>
</dbReference>
<evidence type="ECO:0000256" key="3">
    <source>
        <dbReference type="ARBA" id="ARBA00023136"/>
    </source>
</evidence>
<evidence type="ECO:0000313" key="7">
    <source>
        <dbReference type="Proteomes" id="UP000275925"/>
    </source>
</evidence>
<dbReference type="InterPro" id="IPR012338">
    <property type="entry name" value="Beta-lactam/transpept-like"/>
</dbReference>
<comment type="caution">
    <text evidence="6">The sequence shown here is derived from an EMBL/GenBank/DDBJ whole genome shotgun (WGS) entry which is preliminary data.</text>
</comment>